<proteinExistence type="predicted"/>
<dbReference type="AlphaFoldDB" id="A0A031FT84"/>
<dbReference type="PATRIC" id="fig|273677.3.peg.1481"/>
<reference evidence="1 2" key="1">
    <citation type="submission" date="2014-03" db="EMBL/GenBank/DDBJ databases">
        <title>Draft Genome Sequences of 13 Willow Endophytes.</title>
        <authorList>
            <person name="Gan H.Y."/>
            <person name="Gan H.M."/>
            <person name="Savka M.A."/>
            <person name="Hudson A.O."/>
        </authorList>
    </citation>
    <scope>NUCLEOTIDE SEQUENCE [LARGE SCALE GENOMIC DNA]</scope>
    <source>
        <strain evidence="1 2">RIT293</strain>
    </source>
</reference>
<evidence type="ECO:0000313" key="1">
    <source>
        <dbReference type="EMBL" id="EZP27512.1"/>
    </source>
</evidence>
<protein>
    <submittedName>
        <fullName evidence="1">Uncharacterized protein</fullName>
    </submittedName>
</protein>
<sequence>MTAGVDAVIAALNDVDPYGLAPGEPDGAPSDEYAPEASELAGILAQQGSVSSQDVDRVWQHWFGDTLTGVIGASAMTAFVARLNELASAS</sequence>
<organism evidence="1 2">
    <name type="scientific">Microbacterium oleivorans</name>
    <dbReference type="NCBI Taxonomy" id="273677"/>
    <lineage>
        <taxon>Bacteria</taxon>
        <taxon>Bacillati</taxon>
        <taxon>Actinomycetota</taxon>
        <taxon>Actinomycetes</taxon>
        <taxon>Micrococcales</taxon>
        <taxon>Microbacteriaceae</taxon>
        <taxon>Microbacterium</taxon>
    </lineage>
</organism>
<comment type="caution">
    <text evidence="1">The sequence shown here is derived from an EMBL/GenBank/DDBJ whole genome shotgun (WGS) entry which is preliminary data.</text>
</comment>
<dbReference type="OrthoDB" id="3543368at2"/>
<dbReference type="RefSeq" id="WP_036310905.1">
    <property type="nucleotide sequence ID" value="NZ_JFYO01000005.1"/>
</dbReference>
<gene>
    <name evidence="1" type="ORF">BW34_01500</name>
</gene>
<dbReference type="Proteomes" id="UP000024001">
    <property type="component" value="Unassembled WGS sequence"/>
</dbReference>
<name>A0A031FT84_9MICO</name>
<accession>A0A031FT84</accession>
<evidence type="ECO:0000313" key="2">
    <source>
        <dbReference type="Proteomes" id="UP000024001"/>
    </source>
</evidence>
<dbReference type="EMBL" id="JFYO01000005">
    <property type="protein sequence ID" value="EZP27512.1"/>
    <property type="molecule type" value="Genomic_DNA"/>
</dbReference>
<keyword evidence="2" id="KW-1185">Reference proteome</keyword>